<name>A0A9P7VIY4_9AGAR</name>
<sequence length="188" mass="20639">MVPSYTISVYNQVTHRFVGADHISLGTDTPVRNIRGALSDGFKPTEALFNTGVPTGGRDTIKKIVGARTIERDVFGSTVLRLLFKLIPDRVALVFHFHESLSRPQVTVSMGIKKIRTAKPNNFGAAMTSGHEFLTGGPYAPYHTSPRSERGNLRLFDLTFALTEKAVIEQDLAFAFALSTGCCRYSCV</sequence>
<evidence type="ECO:0000313" key="2">
    <source>
        <dbReference type="Proteomes" id="UP000812287"/>
    </source>
</evidence>
<reference evidence="1" key="1">
    <citation type="submission" date="2020-11" db="EMBL/GenBank/DDBJ databases">
        <title>Adaptations for nitrogen fixation in a non-lichenized fungal sporocarp promotes dispersal by wood-feeding termites.</title>
        <authorList>
            <consortium name="DOE Joint Genome Institute"/>
            <person name="Koch R.A."/>
            <person name="Yoon G."/>
            <person name="Arayal U."/>
            <person name="Lail K."/>
            <person name="Amirebrahimi M."/>
            <person name="Labutti K."/>
            <person name="Lipzen A."/>
            <person name="Riley R."/>
            <person name="Barry K."/>
            <person name="Henrissat B."/>
            <person name="Grigoriev I.V."/>
            <person name="Herr J.R."/>
            <person name="Aime M.C."/>
        </authorList>
    </citation>
    <scope>NUCLEOTIDE SEQUENCE</scope>
    <source>
        <strain evidence="1">MCA 3950</strain>
    </source>
</reference>
<accession>A0A9P7VIY4</accession>
<proteinExistence type="predicted"/>
<dbReference type="GeneID" id="66100105"/>
<dbReference type="Proteomes" id="UP000812287">
    <property type="component" value="Unassembled WGS sequence"/>
</dbReference>
<organism evidence="1 2">
    <name type="scientific">Guyanagaster necrorhizus</name>
    <dbReference type="NCBI Taxonomy" id="856835"/>
    <lineage>
        <taxon>Eukaryota</taxon>
        <taxon>Fungi</taxon>
        <taxon>Dikarya</taxon>
        <taxon>Basidiomycota</taxon>
        <taxon>Agaricomycotina</taxon>
        <taxon>Agaricomycetes</taxon>
        <taxon>Agaricomycetidae</taxon>
        <taxon>Agaricales</taxon>
        <taxon>Marasmiineae</taxon>
        <taxon>Physalacriaceae</taxon>
        <taxon>Guyanagaster</taxon>
    </lineage>
</organism>
<comment type="caution">
    <text evidence="1">The sequence shown here is derived from an EMBL/GenBank/DDBJ whole genome shotgun (WGS) entry which is preliminary data.</text>
</comment>
<dbReference type="EMBL" id="MU250560">
    <property type="protein sequence ID" value="KAG7441428.1"/>
    <property type="molecule type" value="Genomic_DNA"/>
</dbReference>
<keyword evidence="2" id="KW-1185">Reference proteome</keyword>
<gene>
    <name evidence="1" type="ORF">BT62DRAFT_1011683</name>
</gene>
<evidence type="ECO:0000313" key="1">
    <source>
        <dbReference type="EMBL" id="KAG7441428.1"/>
    </source>
</evidence>
<dbReference type="RefSeq" id="XP_043034928.1">
    <property type="nucleotide sequence ID" value="XM_043177818.1"/>
</dbReference>
<dbReference type="AlphaFoldDB" id="A0A9P7VIY4"/>
<protein>
    <submittedName>
        <fullName evidence="1">Uncharacterized protein</fullName>
    </submittedName>
</protein>